<keyword evidence="2" id="KW-0472">Membrane</keyword>
<keyword evidence="5" id="KW-1185">Reference proteome</keyword>
<keyword evidence="1" id="KW-0175">Coiled coil</keyword>
<organism evidence="4 5">
    <name type="scientific">Hymenoscyphus albidus</name>
    <dbReference type="NCBI Taxonomy" id="595503"/>
    <lineage>
        <taxon>Eukaryota</taxon>
        <taxon>Fungi</taxon>
        <taxon>Dikarya</taxon>
        <taxon>Ascomycota</taxon>
        <taxon>Pezizomycotina</taxon>
        <taxon>Leotiomycetes</taxon>
        <taxon>Helotiales</taxon>
        <taxon>Helotiaceae</taxon>
        <taxon>Hymenoscyphus</taxon>
    </lineage>
</organism>
<comment type="caution">
    <text evidence="4">The sequence shown here is derived from an EMBL/GenBank/DDBJ whole genome shotgun (WGS) entry which is preliminary data.</text>
</comment>
<reference evidence="4" key="1">
    <citation type="submission" date="2021-07" db="EMBL/GenBank/DDBJ databases">
        <authorList>
            <person name="Durling M."/>
        </authorList>
    </citation>
    <scope>NUCLEOTIDE SEQUENCE</scope>
</reference>
<sequence length="278" mass="31422">MESNTEEKYFGPFENIQSPGYPILADMMGRVGEIAIFRKFGALNILNLMSMQAELLQLEDDLKDILEAFDGTTPKQLFLQDFYEVRNQEDGKELRDQMKEIKAKLNEYNSALLQVSQVASLRPPRKANLHFLHTWLRGFSPGQGNSFQRGTERKTWELRLRLDDFITVKSTSDEKDATTATVTDRAITWYHNVIGSNTRAPIKKGTAIIEYTVTGTATKYLVTLVSSMLPAVSILGLYFEKDLLHRIWIMLGMTFVFAAALSFGTSAKRIEIFSATAA</sequence>
<dbReference type="PANTHER" id="PTHR34502">
    <property type="entry name" value="DUF6594 DOMAIN-CONTAINING PROTEIN-RELATED"/>
    <property type="match status" value="1"/>
</dbReference>
<feature type="coiled-coil region" evidence="1">
    <location>
        <begin position="48"/>
        <end position="111"/>
    </location>
</feature>
<protein>
    <recommendedName>
        <fullName evidence="3">DUF6594 domain-containing protein</fullName>
    </recommendedName>
</protein>
<proteinExistence type="predicted"/>
<evidence type="ECO:0000313" key="5">
    <source>
        <dbReference type="Proteomes" id="UP000701801"/>
    </source>
</evidence>
<evidence type="ECO:0000313" key="4">
    <source>
        <dbReference type="EMBL" id="CAG8982356.1"/>
    </source>
</evidence>
<dbReference type="EMBL" id="CAJVRM010000597">
    <property type="protein sequence ID" value="CAG8982356.1"/>
    <property type="molecule type" value="Genomic_DNA"/>
</dbReference>
<dbReference type="PANTHER" id="PTHR34502:SF5">
    <property type="entry name" value="DUF6594 DOMAIN-CONTAINING PROTEIN"/>
    <property type="match status" value="1"/>
</dbReference>
<feature type="domain" description="DUF6594" evidence="3">
    <location>
        <begin position="21"/>
        <end position="278"/>
    </location>
</feature>
<name>A0A9N9M3H3_9HELO</name>
<feature type="transmembrane region" description="Helical" evidence="2">
    <location>
        <begin position="245"/>
        <end position="264"/>
    </location>
</feature>
<dbReference type="Pfam" id="PF20237">
    <property type="entry name" value="DUF6594"/>
    <property type="match status" value="1"/>
</dbReference>
<accession>A0A9N9M3H3</accession>
<dbReference type="Proteomes" id="UP000701801">
    <property type="component" value="Unassembled WGS sequence"/>
</dbReference>
<evidence type="ECO:0000259" key="3">
    <source>
        <dbReference type="Pfam" id="PF20237"/>
    </source>
</evidence>
<gene>
    <name evidence="4" type="ORF">HYALB_00014055</name>
</gene>
<evidence type="ECO:0000256" key="2">
    <source>
        <dbReference type="SAM" id="Phobius"/>
    </source>
</evidence>
<dbReference type="AlphaFoldDB" id="A0A9N9M3H3"/>
<evidence type="ECO:0000256" key="1">
    <source>
        <dbReference type="SAM" id="Coils"/>
    </source>
</evidence>
<feature type="transmembrane region" description="Helical" evidence="2">
    <location>
        <begin position="220"/>
        <end position="239"/>
    </location>
</feature>
<dbReference type="InterPro" id="IPR046529">
    <property type="entry name" value="DUF6594"/>
</dbReference>
<dbReference type="OrthoDB" id="5342093at2759"/>
<keyword evidence="2" id="KW-1133">Transmembrane helix</keyword>
<keyword evidence="2" id="KW-0812">Transmembrane</keyword>